<dbReference type="EMBL" id="MDTQ01000001">
    <property type="protein sequence ID" value="ODC04174.1"/>
    <property type="molecule type" value="Genomic_DNA"/>
</dbReference>
<keyword evidence="3" id="KW-1185">Reference proteome</keyword>
<dbReference type="STRING" id="197479.BFW38_12195"/>
<proteinExistence type="predicted"/>
<comment type="caution">
    <text evidence="2">The sequence shown here is derived from an EMBL/GenBank/DDBJ whole genome shotgun (WGS) entry which is preliminary data.</text>
</comment>
<organism evidence="2 3">
    <name type="scientific">Terasakiispira papahanaumokuakeensis</name>
    <dbReference type="NCBI Taxonomy" id="197479"/>
    <lineage>
        <taxon>Bacteria</taxon>
        <taxon>Pseudomonadati</taxon>
        <taxon>Pseudomonadota</taxon>
        <taxon>Gammaproteobacteria</taxon>
        <taxon>Oceanospirillales</taxon>
        <taxon>Terasakiispira</taxon>
    </lineage>
</organism>
<dbReference type="AlphaFoldDB" id="A0A1E2VB24"/>
<name>A0A1E2VB24_9GAMM</name>
<keyword evidence="1" id="KW-0175">Coiled coil</keyword>
<gene>
    <name evidence="2" type="ORF">BFW38_12195</name>
</gene>
<evidence type="ECO:0000256" key="1">
    <source>
        <dbReference type="SAM" id="Coils"/>
    </source>
</evidence>
<feature type="coiled-coil region" evidence="1">
    <location>
        <begin position="86"/>
        <end position="113"/>
    </location>
</feature>
<dbReference type="RefSeq" id="WP_068999074.1">
    <property type="nucleotide sequence ID" value="NZ_MDTQ01000001.1"/>
</dbReference>
<dbReference type="Proteomes" id="UP000094291">
    <property type="component" value="Unassembled WGS sequence"/>
</dbReference>
<evidence type="ECO:0000313" key="2">
    <source>
        <dbReference type="EMBL" id="ODC04174.1"/>
    </source>
</evidence>
<accession>A0A1E2VB24</accession>
<reference evidence="2 3" key="1">
    <citation type="submission" date="2016-08" db="EMBL/GenBank/DDBJ databases">
        <authorList>
            <person name="Seilhamer J.J."/>
        </authorList>
    </citation>
    <scope>NUCLEOTIDE SEQUENCE [LARGE SCALE GENOMIC DNA]</scope>
    <source>
        <strain evidence="2 3">PH27A</strain>
    </source>
</reference>
<evidence type="ECO:0000313" key="3">
    <source>
        <dbReference type="Proteomes" id="UP000094291"/>
    </source>
</evidence>
<protein>
    <submittedName>
        <fullName evidence="2">Uncharacterized protein</fullName>
    </submittedName>
</protein>
<sequence>MPSERMHHDDFEKALSALINVSEALKEKIKSEDLTKAVELSGARDQIAHQLFALPWSESKVQQHHSKLEIIDQLDREITSVAAAFKAEVEQQIKDVQAEKKDLSEQMRQLSKGQSAINAYDKARKAFR</sequence>